<reference evidence="2 3" key="1">
    <citation type="submission" date="2019-05" db="EMBL/GenBank/DDBJ databases">
        <title>Another draft genome of Portunus trituberculatus and its Hox gene families provides insights of decapod evolution.</title>
        <authorList>
            <person name="Jeong J.-H."/>
            <person name="Song I."/>
            <person name="Kim S."/>
            <person name="Choi T."/>
            <person name="Kim D."/>
            <person name="Ryu S."/>
            <person name="Kim W."/>
        </authorList>
    </citation>
    <scope>NUCLEOTIDE SEQUENCE [LARGE SCALE GENOMIC DNA]</scope>
    <source>
        <tissue evidence="2">Muscle</tissue>
    </source>
</reference>
<organism evidence="2 3">
    <name type="scientific">Portunus trituberculatus</name>
    <name type="common">Swimming crab</name>
    <name type="synonym">Neptunus trituberculatus</name>
    <dbReference type="NCBI Taxonomy" id="210409"/>
    <lineage>
        <taxon>Eukaryota</taxon>
        <taxon>Metazoa</taxon>
        <taxon>Ecdysozoa</taxon>
        <taxon>Arthropoda</taxon>
        <taxon>Crustacea</taxon>
        <taxon>Multicrustacea</taxon>
        <taxon>Malacostraca</taxon>
        <taxon>Eumalacostraca</taxon>
        <taxon>Eucarida</taxon>
        <taxon>Decapoda</taxon>
        <taxon>Pleocyemata</taxon>
        <taxon>Brachyura</taxon>
        <taxon>Eubrachyura</taxon>
        <taxon>Portunoidea</taxon>
        <taxon>Portunidae</taxon>
        <taxon>Portuninae</taxon>
        <taxon>Portunus</taxon>
    </lineage>
</organism>
<comment type="caution">
    <text evidence="2">The sequence shown here is derived from an EMBL/GenBank/DDBJ whole genome shotgun (WGS) entry which is preliminary data.</text>
</comment>
<accession>A0A5B7EPJ3</accession>
<evidence type="ECO:0000313" key="2">
    <source>
        <dbReference type="EMBL" id="MPC35218.1"/>
    </source>
</evidence>
<gene>
    <name evidence="2" type="ORF">E2C01_028635</name>
</gene>
<evidence type="ECO:0000313" key="3">
    <source>
        <dbReference type="Proteomes" id="UP000324222"/>
    </source>
</evidence>
<dbReference type="Proteomes" id="UP000324222">
    <property type="component" value="Unassembled WGS sequence"/>
</dbReference>
<name>A0A5B7EPJ3_PORTR</name>
<feature type="region of interest" description="Disordered" evidence="1">
    <location>
        <begin position="56"/>
        <end position="85"/>
    </location>
</feature>
<sequence length="85" mass="8960">MRGSRRPCAFYSRCVESTSLTTRKYLREGRPGTIPPDSGEAPGRGLIVSAALDAPLSARSRGGRQPGGGSRGRSGWSVLLENISA</sequence>
<protein>
    <submittedName>
        <fullName evidence="2">Uncharacterized protein</fullName>
    </submittedName>
</protein>
<dbReference type="AlphaFoldDB" id="A0A5B7EPJ3"/>
<dbReference type="EMBL" id="VSRR010003225">
    <property type="protein sequence ID" value="MPC35218.1"/>
    <property type="molecule type" value="Genomic_DNA"/>
</dbReference>
<keyword evidence="3" id="KW-1185">Reference proteome</keyword>
<evidence type="ECO:0000256" key="1">
    <source>
        <dbReference type="SAM" id="MobiDB-lite"/>
    </source>
</evidence>
<proteinExistence type="predicted"/>